<keyword evidence="3" id="KW-1185">Reference proteome</keyword>
<dbReference type="Proteomes" id="UP001500604">
    <property type="component" value="Unassembled WGS sequence"/>
</dbReference>
<gene>
    <name evidence="2" type="ORF">GCM10023116_19800</name>
</gene>
<accession>A0ABP8V387</accession>
<dbReference type="InterPro" id="IPR005625">
    <property type="entry name" value="PepSY-ass_TM"/>
</dbReference>
<feature type="transmembrane region" description="Helical" evidence="1">
    <location>
        <begin position="12"/>
        <end position="35"/>
    </location>
</feature>
<evidence type="ECO:0000256" key="1">
    <source>
        <dbReference type="SAM" id="Phobius"/>
    </source>
</evidence>
<keyword evidence="1" id="KW-1133">Transmembrane helix</keyword>
<dbReference type="EMBL" id="BAABFL010000266">
    <property type="protein sequence ID" value="GAA4649701.1"/>
    <property type="molecule type" value="Genomic_DNA"/>
</dbReference>
<keyword evidence="1" id="KW-0812">Transmembrane</keyword>
<comment type="caution">
    <text evidence="2">The sequence shown here is derived from an EMBL/GenBank/DDBJ whole genome shotgun (WGS) entry which is preliminary data.</text>
</comment>
<feature type="transmembrane region" description="Helical" evidence="1">
    <location>
        <begin position="179"/>
        <end position="200"/>
    </location>
</feature>
<reference evidence="3" key="1">
    <citation type="journal article" date="2019" name="Int. J. Syst. Evol. Microbiol.">
        <title>The Global Catalogue of Microorganisms (GCM) 10K type strain sequencing project: providing services to taxonomists for standard genome sequencing and annotation.</title>
        <authorList>
            <consortium name="The Broad Institute Genomics Platform"/>
            <consortium name="The Broad Institute Genome Sequencing Center for Infectious Disease"/>
            <person name="Wu L."/>
            <person name="Ma J."/>
        </authorList>
    </citation>
    <scope>NUCLEOTIDE SEQUENCE [LARGE SCALE GENOMIC DNA]</scope>
    <source>
        <strain evidence="3">JCM 17805</strain>
    </source>
</reference>
<dbReference type="Pfam" id="PF03929">
    <property type="entry name" value="PepSY_TM"/>
    <property type="match status" value="1"/>
</dbReference>
<name>A0ABP8V387_9GAMM</name>
<evidence type="ECO:0000313" key="2">
    <source>
        <dbReference type="EMBL" id="GAA4649701.1"/>
    </source>
</evidence>
<keyword evidence="1" id="KW-0472">Membrane</keyword>
<protein>
    <recommendedName>
        <fullName evidence="4">PepSY domain-containing protein</fullName>
    </recommendedName>
</protein>
<proteinExistence type="predicted"/>
<evidence type="ECO:0008006" key="4">
    <source>
        <dbReference type="Google" id="ProtNLM"/>
    </source>
</evidence>
<evidence type="ECO:0000313" key="3">
    <source>
        <dbReference type="Proteomes" id="UP001500604"/>
    </source>
</evidence>
<sequence length="209" mass="23579">MLHVMMNSKKVHRLAGIIMLVPLILWALTGVIFLVKPGYEAAYEKLPVRLYAMDGSMTITPDAGWQEISIKRSILGYHLIVQEDGHWQQLDLETLGERPLPSKQQLLALVNDAITANPERYGSIVTVEGDRLFTDTGVEISVDWPRLALQQTGTDTRMIRTLYKIHYLQWLGDSWLNKVLGVLGLAALFVVTLFGLLAYVNGNKYRNTQ</sequence>
<organism evidence="2 3">
    <name type="scientific">Kistimonas scapharcae</name>
    <dbReference type="NCBI Taxonomy" id="1036133"/>
    <lineage>
        <taxon>Bacteria</taxon>
        <taxon>Pseudomonadati</taxon>
        <taxon>Pseudomonadota</taxon>
        <taxon>Gammaproteobacteria</taxon>
        <taxon>Oceanospirillales</taxon>
        <taxon>Endozoicomonadaceae</taxon>
        <taxon>Kistimonas</taxon>
    </lineage>
</organism>